<evidence type="ECO:0000256" key="1">
    <source>
        <dbReference type="SAM" id="MobiDB-lite"/>
    </source>
</evidence>
<feature type="region of interest" description="Disordered" evidence="1">
    <location>
        <begin position="85"/>
        <end position="132"/>
    </location>
</feature>
<proteinExistence type="predicted"/>
<dbReference type="InterPro" id="IPR056761">
    <property type="entry name" value="Ufl1-like_C"/>
</dbReference>
<dbReference type="OrthoDB" id="10258297at2759"/>
<evidence type="ECO:0000259" key="3">
    <source>
        <dbReference type="Pfam" id="PF25041"/>
    </source>
</evidence>
<dbReference type="InParanoid" id="F2U8W4"/>
<dbReference type="KEGG" id="sre:PTSG_04880"/>
<dbReference type="STRING" id="946362.F2U8W4"/>
<feature type="domain" description="E3 UFM1-protein ligase-like C-terminal" evidence="3">
    <location>
        <begin position="327"/>
        <end position="414"/>
    </location>
</feature>
<keyword evidence="5" id="KW-1185">Reference proteome</keyword>
<dbReference type="GO" id="GO:0005789">
    <property type="term" value="C:endoplasmic reticulum membrane"/>
    <property type="evidence" value="ECO:0007669"/>
    <property type="project" value="TreeGrafter"/>
</dbReference>
<feature type="compositionally biased region" description="Basic residues" evidence="1">
    <location>
        <begin position="106"/>
        <end position="116"/>
    </location>
</feature>
<gene>
    <name evidence="4" type="ORF">PTSG_04880</name>
</gene>
<dbReference type="FunCoup" id="F2U8W4">
    <property type="interactions" value="1721"/>
</dbReference>
<feature type="domain" description="E3 UFM1-protein ligase 1-like" evidence="2">
    <location>
        <begin position="200"/>
        <end position="320"/>
    </location>
</feature>
<dbReference type="InterPro" id="IPR018611">
    <property type="entry name" value="Ufl1"/>
</dbReference>
<dbReference type="GeneID" id="16074777"/>
<dbReference type="EMBL" id="GL832965">
    <property type="protein sequence ID" value="EGD73167.1"/>
    <property type="molecule type" value="Genomic_DNA"/>
</dbReference>
<dbReference type="Pfam" id="PF25041">
    <property type="entry name" value="UFL1_C"/>
    <property type="match status" value="1"/>
</dbReference>
<sequence length="433" mass="47020">MLFGDDAEPFVDALPLLPSACSDDDVPQLLSRCANMGARTDVQILADTIVTTTEFIDACREKIEALMPERLQGIDLKAAKDAVESAAQGGTNTANDDDEDNGLSGKSKRRGRKKKSGGGASAKGKKGKSAAPSTDILNFMSLDEMSAFITKAFPDTEDHPGLADEIAAKLHAPLSSKFKEMVVARIKSGASGTGRKEARATLERTFSTMYDNIQAFAKTSASLSETDASLSSTLDRHLLRSLCPDLVAVLIKLLALENLIQFDVDKPLSSDERKEILNESAPADKKTFNELLQMCNGKDLAAFQTAMEKVAEDRLQLFIRPFDKKTEKQVLANHRAGLAQMVDALPNTANLGEALLAVITLLFAQQRNECLHAHGRSIPQLLDVLKDDVDEDTFATLKQAQDEVYAQLTKGEDEEPVELTVTVADLKRLVAKK</sequence>
<evidence type="ECO:0000313" key="4">
    <source>
        <dbReference type="EMBL" id="EGD73167.1"/>
    </source>
</evidence>
<evidence type="ECO:0000259" key="2">
    <source>
        <dbReference type="Pfam" id="PF23659"/>
    </source>
</evidence>
<protein>
    <submittedName>
        <fullName evidence="4">Uncharacterized protein</fullName>
    </submittedName>
</protein>
<organism evidence="5">
    <name type="scientific">Salpingoeca rosetta (strain ATCC 50818 / BSB-021)</name>
    <dbReference type="NCBI Taxonomy" id="946362"/>
    <lineage>
        <taxon>Eukaryota</taxon>
        <taxon>Choanoflagellata</taxon>
        <taxon>Craspedida</taxon>
        <taxon>Salpingoecidae</taxon>
        <taxon>Salpingoeca</taxon>
    </lineage>
</organism>
<dbReference type="GO" id="GO:0034976">
    <property type="term" value="P:response to endoplasmic reticulum stress"/>
    <property type="evidence" value="ECO:0007669"/>
    <property type="project" value="TreeGrafter"/>
</dbReference>
<dbReference type="InterPro" id="IPR056580">
    <property type="entry name" value="Ufl1_dom"/>
</dbReference>
<dbReference type="eggNOG" id="KOG2235">
    <property type="taxonomic scope" value="Eukaryota"/>
</dbReference>
<dbReference type="GO" id="GO:0061666">
    <property type="term" value="F:UFM1 ligase activity"/>
    <property type="evidence" value="ECO:0007669"/>
    <property type="project" value="InterPro"/>
</dbReference>
<dbReference type="PANTHER" id="PTHR31057:SF0">
    <property type="entry name" value="E3 UFM1-PROTEIN LIGASE 1"/>
    <property type="match status" value="1"/>
</dbReference>
<dbReference type="Proteomes" id="UP000007799">
    <property type="component" value="Unassembled WGS sequence"/>
</dbReference>
<dbReference type="GO" id="GO:1990592">
    <property type="term" value="P:protein K69-linked ufmylation"/>
    <property type="evidence" value="ECO:0007669"/>
    <property type="project" value="TreeGrafter"/>
</dbReference>
<evidence type="ECO:0000313" key="5">
    <source>
        <dbReference type="Proteomes" id="UP000007799"/>
    </source>
</evidence>
<dbReference type="RefSeq" id="XP_004994198.1">
    <property type="nucleotide sequence ID" value="XM_004994141.1"/>
</dbReference>
<dbReference type="GO" id="GO:0032434">
    <property type="term" value="P:regulation of proteasomal ubiquitin-dependent protein catabolic process"/>
    <property type="evidence" value="ECO:0007669"/>
    <property type="project" value="TreeGrafter"/>
</dbReference>
<dbReference type="AlphaFoldDB" id="F2U8W4"/>
<reference evidence="4" key="1">
    <citation type="submission" date="2009-08" db="EMBL/GenBank/DDBJ databases">
        <title>Annotation of Salpingoeca rosetta.</title>
        <authorList>
            <consortium name="The Broad Institute Genome Sequencing Platform"/>
            <person name="Russ C."/>
            <person name="Cuomo C."/>
            <person name="Burger G."/>
            <person name="Gray M.W."/>
            <person name="Holland P.W.H."/>
            <person name="King N."/>
            <person name="Lang F.B.F."/>
            <person name="Roger A.J."/>
            <person name="Ruiz-Trillo I."/>
            <person name="Young S.K."/>
            <person name="Zeng Q."/>
            <person name="Gargeya S."/>
            <person name="Alvarado L."/>
            <person name="Berlin A."/>
            <person name="Chapman S.B."/>
            <person name="Chen Z."/>
            <person name="Freedman E."/>
            <person name="Gellesch M."/>
            <person name="Goldberg J."/>
            <person name="Griggs A."/>
            <person name="Gujja S."/>
            <person name="Heilman E."/>
            <person name="Heiman D."/>
            <person name="Howarth C."/>
            <person name="Mehta T."/>
            <person name="Neiman D."/>
            <person name="Pearson M."/>
            <person name="Roberts A."/>
            <person name="Saif S."/>
            <person name="Shea T."/>
            <person name="Shenoy N."/>
            <person name="Sisk P."/>
            <person name="Stolte C."/>
            <person name="Sykes S."/>
            <person name="White J."/>
            <person name="Yandava C."/>
            <person name="Haas B."/>
            <person name="Nusbaum C."/>
            <person name="Birren B."/>
        </authorList>
    </citation>
    <scope>NUCLEOTIDE SEQUENCE [LARGE SCALE GENOMIC DNA]</scope>
    <source>
        <strain evidence="4">ATCC 50818</strain>
    </source>
</reference>
<dbReference type="Pfam" id="PF23659">
    <property type="entry name" value="UFL1"/>
    <property type="match status" value="1"/>
</dbReference>
<name>F2U8W4_SALR5</name>
<accession>F2U8W4</accession>
<dbReference type="PANTHER" id="PTHR31057">
    <property type="entry name" value="E3 UFM1-PROTEIN LIGASE 1"/>
    <property type="match status" value="1"/>
</dbReference>